<name>A0A143HCV5_9BACL</name>
<dbReference type="AlphaFoldDB" id="A0A143HCV5"/>
<dbReference type="KEGG" id="rst:ATY39_07450"/>
<keyword evidence="2" id="KW-1185">Reference proteome</keyword>
<accession>A0A143HCV5</accession>
<evidence type="ECO:0000313" key="2">
    <source>
        <dbReference type="Proteomes" id="UP000076021"/>
    </source>
</evidence>
<reference evidence="2" key="2">
    <citation type="submission" date="2016-03" db="EMBL/GenBank/DDBJ databases">
        <authorList>
            <person name="Ploux O."/>
        </authorList>
    </citation>
    <scope>NUCLEOTIDE SEQUENCE [LARGE SCALE GENOMIC DNA]</scope>
    <source>
        <strain evidence="2">PP9</strain>
    </source>
</reference>
<gene>
    <name evidence="1" type="ORF">ATY39_07450</name>
</gene>
<evidence type="ECO:0000313" key="1">
    <source>
        <dbReference type="EMBL" id="AMW99315.1"/>
    </source>
</evidence>
<sequence>MRRKFKDFLRTDLEKVFFNEDEFAEFMKIDNSLIKVIIDGDKLMEYNSTLSEGLTEGELLFYAKISEFEEDLFVGKEIVYSNSYYIISSVSENEGLYTVVLVAKQ</sequence>
<organism evidence="1 2">
    <name type="scientific">Rummeliibacillus stabekisii</name>
    <dbReference type="NCBI Taxonomy" id="241244"/>
    <lineage>
        <taxon>Bacteria</taxon>
        <taxon>Bacillati</taxon>
        <taxon>Bacillota</taxon>
        <taxon>Bacilli</taxon>
        <taxon>Bacillales</taxon>
        <taxon>Caryophanaceae</taxon>
        <taxon>Rummeliibacillus</taxon>
    </lineage>
</organism>
<dbReference type="STRING" id="241244.ATY39_07450"/>
<reference evidence="1 2" key="1">
    <citation type="journal article" date="2016" name="Genome Announc.">
        <title>Whole-Genome Sequence of Rummeliibacillus stabekisii Strain PP9 Isolated from Antarctic Soil.</title>
        <authorList>
            <person name="da Mota F.F."/>
            <person name="Vollu R.E."/>
            <person name="Jurelevicius D."/>
            <person name="Seldin L."/>
        </authorList>
    </citation>
    <scope>NUCLEOTIDE SEQUENCE [LARGE SCALE GENOMIC DNA]</scope>
    <source>
        <strain evidence="1 2">PP9</strain>
    </source>
</reference>
<dbReference type="Proteomes" id="UP000076021">
    <property type="component" value="Chromosome"/>
</dbReference>
<proteinExistence type="predicted"/>
<protein>
    <submittedName>
        <fullName evidence="1">Uncharacterized protein</fullName>
    </submittedName>
</protein>
<dbReference type="EMBL" id="CP014806">
    <property type="protein sequence ID" value="AMW99315.1"/>
    <property type="molecule type" value="Genomic_DNA"/>
</dbReference>
<dbReference type="RefSeq" id="WP_066787996.1">
    <property type="nucleotide sequence ID" value="NZ_CP014806.1"/>
</dbReference>